<evidence type="ECO:0000256" key="2">
    <source>
        <dbReference type="ARBA" id="ARBA00022448"/>
    </source>
</evidence>
<keyword evidence="2" id="KW-0813">Transport</keyword>
<comment type="caution">
    <text evidence="6">The sequence shown here is derived from an EMBL/GenBank/DDBJ whole genome shotgun (WGS) entry which is preliminary data.</text>
</comment>
<dbReference type="RefSeq" id="WP_062370305.1">
    <property type="nucleotide sequence ID" value="NZ_LNCD01000065.1"/>
</dbReference>
<dbReference type="GO" id="GO:0055052">
    <property type="term" value="C:ATP-binding cassette (ABC) transporter complex, substrate-binding subunit-containing"/>
    <property type="evidence" value="ECO:0007669"/>
    <property type="project" value="InterPro"/>
</dbReference>
<dbReference type="NCBIfam" id="TIGR03415">
    <property type="entry name" value="ABC_choXWV_ATP"/>
    <property type="match status" value="1"/>
</dbReference>
<keyword evidence="7" id="KW-1185">Reference proteome</keyword>
<dbReference type="SMART" id="SM00382">
    <property type="entry name" value="AAA"/>
    <property type="match status" value="1"/>
</dbReference>
<evidence type="ECO:0000313" key="7">
    <source>
        <dbReference type="Proteomes" id="UP000068164"/>
    </source>
</evidence>
<dbReference type="PROSITE" id="PS50893">
    <property type="entry name" value="ABC_TRANSPORTER_2"/>
    <property type="match status" value="1"/>
</dbReference>
<dbReference type="InterPro" id="IPR003439">
    <property type="entry name" value="ABC_transporter-like_ATP-bd"/>
</dbReference>
<dbReference type="GO" id="GO:0016887">
    <property type="term" value="F:ATP hydrolysis activity"/>
    <property type="evidence" value="ECO:0007669"/>
    <property type="project" value="InterPro"/>
</dbReference>
<comment type="similarity">
    <text evidence="1">Belongs to the ABC transporter superfamily.</text>
</comment>
<dbReference type="Gene3D" id="3.40.50.300">
    <property type="entry name" value="P-loop containing nucleotide triphosphate hydrolases"/>
    <property type="match status" value="1"/>
</dbReference>
<proteinExistence type="inferred from homology"/>
<dbReference type="SUPFAM" id="SSF52540">
    <property type="entry name" value="P-loop containing nucleoside triphosphate hydrolases"/>
    <property type="match status" value="1"/>
</dbReference>
<name>A0A109JR01_9HYPH</name>
<dbReference type="InterPro" id="IPR003593">
    <property type="entry name" value="AAA+_ATPase"/>
</dbReference>
<evidence type="ECO:0000256" key="1">
    <source>
        <dbReference type="ARBA" id="ARBA00005417"/>
    </source>
</evidence>
<dbReference type="InterPro" id="IPR017871">
    <property type="entry name" value="ABC_transporter-like_CS"/>
</dbReference>
<evidence type="ECO:0000313" key="6">
    <source>
        <dbReference type="EMBL" id="KWV53379.1"/>
    </source>
</evidence>
<keyword evidence="4" id="KW-0067">ATP-binding</keyword>
<dbReference type="GO" id="GO:0005524">
    <property type="term" value="F:ATP binding"/>
    <property type="evidence" value="ECO:0007669"/>
    <property type="project" value="UniProtKB-KW"/>
</dbReference>
<dbReference type="GO" id="GO:0015220">
    <property type="term" value="F:choline transmembrane transporter activity"/>
    <property type="evidence" value="ECO:0007669"/>
    <property type="project" value="InterPro"/>
</dbReference>
<reference evidence="6 7" key="1">
    <citation type="submission" date="2015-11" db="EMBL/GenBank/DDBJ databases">
        <title>Draft Genome Sequence of the Strain BR 10423 (Rhizobium sp.) isolated from nodules of Mimosa pudica.</title>
        <authorList>
            <person name="Barauna A.C."/>
            <person name="Zilli J.E."/>
            <person name="Simoes-Araujo J.L."/>
            <person name="Reis V.M."/>
            <person name="James E.K."/>
            <person name="Reis F.B.Jr."/>
            <person name="Rouws L.F."/>
            <person name="Passos S.R."/>
            <person name="Gois S.R."/>
        </authorList>
    </citation>
    <scope>NUCLEOTIDE SEQUENCE [LARGE SCALE GENOMIC DNA]</scope>
    <source>
        <strain evidence="6 7">BR10423</strain>
    </source>
</reference>
<dbReference type="InterPro" id="IPR027417">
    <property type="entry name" value="P-loop_NTPase"/>
</dbReference>
<protein>
    <submittedName>
        <fullName evidence="6">Hemolysin</fullName>
    </submittedName>
</protein>
<dbReference type="InterPro" id="IPR051921">
    <property type="entry name" value="ABC_osmolyte_uptake_ATP-bind"/>
</dbReference>
<dbReference type="GO" id="GO:0015697">
    <property type="term" value="P:quaternary ammonium group transport"/>
    <property type="evidence" value="ECO:0007669"/>
    <property type="project" value="UniProtKB-ARBA"/>
</dbReference>
<accession>A0A109JR01</accession>
<dbReference type="Proteomes" id="UP000068164">
    <property type="component" value="Unassembled WGS sequence"/>
</dbReference>
<dbReference type="PANTHER" id="PTHR43869">
    <property type="entry name" value="GLYCINE BETAINE/PROLINE BETAINE TRANSPORT SYSTEM ATP-BINDING PROTEIN PROV"/>
    <property type="match status" value="1"/>
</dbReference>
<dbReference type="AlphaFoldDB" id="A0A109JR01"/>
<evidence type="ECO:0000256" key="3">
    <source>
        <dbReference type="ARBA" id="ARBA00022741"/>
    </source>
</evidence>
<keyword evidence="3" id="KW-0547">Nucleotide-binding</keyword>
<gene>
    <name evidence="6" type="ORF">AS026_00925</name>
</gene>
<evidence type="ECO:0000256" key="4">
    <source>
        <dbReference type="ARBA" id="ARBA00022840"/>
    </source>
</evidence>
<dbReference type="InterPro" id="IPR022473">
    <property type="entry name" value="ABC_trnsptr_Choline_ATP-bd"/>
</dbReference>
<feature type="domain" description="ABC transporter" evidence="5">
    <location>
        <begin position="4"/>
        <end position="268"/>
    </location>
</feature>
<organism evidence="6 7">
    <name type="scientific">Rhizobium altiplani</name>
    <dbReference type="NCBI Taxonomy" id="1864509"/>
    <lineage>
        <taxon>Bacteria</taxon>
        <taxon>Pseudomonadati</taxon>
        <taxon>Pseudomonadota</taxon>
        <taxon>Alphaproteobacteria</taxon>
        <taxon>Hyphomicrobiales</taxon>
        <taxon>Rhizobiaceae</taxon>
        <taxon>Rhizobium/Agrobacterium group</taxon>
        <taxon>Rhizobium</taxon>
    </lineage>
</organism>
<evidence type="ECO:0000259" key="5">
    <source>
        <dbReference type="PROSITE" id="PS50893"/>
    </source>
</evidence>
<sequence>MTAVRFDNVSIVFGDKPENALVLADQGKNRDEIGAATGLVLGVADASLSVQEGEILVLMGLSGSGKSTLLRAVNGLAPVVRGEVSVATPNGPCNPYKTTAKGLRDLRMHTVSMVFQQFALLPWRTVAENVGFGLELAGMPEAERKKRVGEQLELVNLTKWADRKVNELSGGMQQRVGLARAFATGAPILLMDEPFSALDPLIRTRLQDELLEFQRRLKKTILFVSHDLDEAFRIGNRIAIMEGGRIIQCGTPQEIVKNPADRYVADFVQHMNPITMLTAQDVMQPGLGHAAAGASVSGTARAETPLIDILDALSRQPGSIGVVENGAIIGTISAQDIVEGLTQHRRKEEA</sequence>
<dbReference type="PROSITE" id="PS00211">
    <property type="entry name" value="ABC_TRANSPORTER_1"/>
    <property type="match status" value="1"/>
</dbReference>
<dbReference type="FunFam" id="3.40.50.300:FF:000425">
    <property type="entry name" value="Probable ABC transporter, ATP-binding subunit"/>
    <property type="match status" value="1"/>
</dbReference>
<dbReference type="PANTHER" id="PTHR43869:SF1">
    <property type="entry name" value="GLYCINE BETAINE_PROLINE BETAINE TRANSPORT SYSTEM ATP-BINDING PROTEIN PROV"/>
    <property type="match status" value="1"/>
</dbReference>
<dbReference type="Pfam" id="PF00005">
    <property type="entry name" value="ABC_tran"/>
    <property type="match status" value="1"/>
</dbReference>
<dbReference type="EMBL" id="LNCD01000065">
    <property type="protein sequence ID" value="KWV53379.1"/>
    <property type="molecule type" value="Genomic_DNA"/>
</dbReference>
<dbReference type="OrthoDB" id="9802264at2"/>